<accession>A0AAV4W8M0</accession>
<proteinExistence type="predicted"/>
<reference evidence="1 2" key="1">
    <citation type="submission" date="2021-06" db="EMBL/GenBank/DDBJ databases">
        <title>Caerostris extrusa draft genome.</title>
        <authorList>
            <person name="Kono N."/>
            <person name="Arakawa K."/>
        </authorList>
    </citation>
    <scope>NUCLEOTIDE SEQUENCE [LARGE SCALE GENOMIC DNA]</scope>
</reference>
<sequence>MELVIYRMDERDATMILLSDCSSHASQQKAMTDVIYAHLLHDLVNLCPQFTQLVNPHKYIPNIDTSLTFGSMFPNAVNLMREKKIIPPRKGSSQQQTKTSLDDLKEMITENKKVIVFLLS</sequence>
<comment type="caution">
    <text evidence="1">The sequence shown here is derived from an EMBL/GenBank/DDBJ whole genome shotgun (WGS) entry which is preliminary data.</text>
</comment>
<evidence type="ECO:0000313" key="2">
    <source>
        <dbReference type="Proteomes" id="UP001054945"/>
    </source>
</evidence>
<name>A0AAV4W8M0_CAEEX</name>
<dbReference type="AlphaFoldDB" id="A0AAV4W8M0"/>
<organism evidence="1 2">
    <name type="scientific">Caerostris extrusa</name>
    <name type="common">Bark spider</name>
    <name type="synonym">Caerostris bankana</name>
    <dbReference type="NCBI Taxonomy" id="172846"/>
    <lineage>
        <taxon>Eukaryota</taxon>
        <taxon>Metazoa</taxon>
        <taxon>Ecdysozoa</taxon>
        <taxon>Arthropoda</taxon>
        <taxon>Chelicerata</taxon>
        <taxon>Arachnida</taxon>
        <taxon>Araneae</taxon>
        <taxon>Araneomorphae</taxon>
        <taxon>Entelegynae</taxon>
        <taxon>Araneoidea</taxon>
        <taxon>Araneidae</taxon>
        <taxon>Caerostris</taxon>
    </lineage>
</organism>
<gene>
    <name evidence="1" type="ORF">CEXT_97031</name>
</gene>
<evidence type="ECO:0000313" key="1">
    <source>
        <dbReference type="EMBL" id="GIY79137.1"/>
    </source>
</evidence>
<keyword evidence="2" id="KW-1185">Reference proteome</keyword>
<dbReference type="EMBL" id="BPLR01015850">
    <property type="protein sequence ID" value="GIY79137.1"/>
    <property type="molecule type" value="Genomic_DNA"/>
</dbReference>
<dbReference type="Proteomes" id="UP001054945">
    <property type="component" value="Unassembled WGS sequence"/>
</dbReference>
<protein>
    <submittedName>
        <fullName evidence="1">Uncharacterized protein</fullName>
    </submittedName>
</protein>